<reference evidence="4" key="1">
    <citation type="journal article" date="2021" name="PeerJ">
        <title>Extensive microbial diversity within the chicken gut microbiome revealed by metagenomics and culture.</title>
        <authorList>
            <person name="Gilroy R."/>
            <person name="Ravi A."/>
            <person name="Getino M."/>
            <person name="Pursley I."/>
            <person name="Horton D.L."/>
            <person name="Alikhan N.F."/>
            <person name="Baker D."/>
            <person name="Gharbi K."/>
            <person name="Hall N."/>
            <person name="Watson M."/>
            <person name="Adriaenssens E.M."/>
            <person name="Foster-Nyarko E."/>
            <person name="Jarju S."/>
            <person name="Secka A."/>
            <person name="Antonio M."/>
            <person name="Oren A."/>
            <person name="Chaudhuri R.R."/>
            <person name="La Ragione R."/>
            <person name="Hildebrand F."/>
            <person name="Pallen M.J."/>
        </authorList>
    </citation>
    <scope>NUCLEOTIDE SEQUENCE</scope>
    <source>
        <strain evidence="4">CHK160-9182</strain>
    </source>
</reference>
<dbReference type="SUPFAM" id="SSF52218">
    <property type="entry name" value="Flavoproteins"/>
    <property type="match status" value="1"/>
</dbReference>
<evidence type="ECO:0000313" key="5">
    <source>
        <dbReference type="Proteomes" id="UP000823934"/>
    </source>
</evidence>
<name>A0A9D1Q760_9GAMM</name>
<organism evidence="4 5">
    <name type="scientific">Candidatus Ignatzschineria merdigallinarum</name>
    <dbReference type="NCBI Taxonomy" id="2838621"/>
    <lineage>
        <taxon>Bacteria</taxon>
        <taxon>Pseudomonadati</taxon>
        <taxon>Pseudomonadota</taxon>
        <taxon>Gammaproteobacteria</taxon>
        <taxon>Cardiobacteriales</taxon>
        <taxon>Ignatzschineriaceae</taxon>
        <taxon>Ignatzschineria</taxon>
    </lineage>
</organism>
<dbReference type="PANTHER" id="PTHR30543:SF21">
    <property type="entry name" value="NAD(P)H-DEPENDENT FMN REDUCTASE LOT6"/>
    <property type="match status" value="1"/>
</dbReference>
<dbReference type="InterPro" id="IPR050712">
    <property type="entry name" value="NAD(P)H-dep_reductase"/>
</dbReference>
<evidence type="ECO:0000313" key="4">
    <source>
        <dbReference type="EMBL" id="HIW07401.1"/>
    </source>
</evidence>
<dbReference type="GO" id="GO:0010181">
    <property type="term" value="F:FMN binding"/>
    <property type="evidence" value="ECO:0007669"/>
    <property type="project" value="TreeGrafter"/>
</dbReference>
<dbReference type="Gene3D" id="3.40.50.360">
    <property type="match status" value="1"/>
</dbReference>
<dbReference type="InterPro" id="IPR029039">
    <property type="entry name" value="Flavoprotein-like_sf"/>
</dbReference>
<accession>A0A9D1Q760</accession>
<feature type="domain" description="NADPH-dependent FMN reductase-like" evidence="3">
    <location>
        <begin position="2"/>
        <end position="145"/>
    </location>
</feature>
<dbReference type="AlphaFoldDB" id="A0A9D1Q760"/>
<proteinExistence type="predicted"/>
<dbReference type="GO" id="GO:0005829">
    <property type="term" value="C:cytosol"/>
    <property type="evidence" value="ECO:0007669"/>
    <property type="project" value="TreeGrafter"/>
</dbReference>
<keyword evidence="2" id="KW-0288">FMN</keyword>
<dbReference type="PANTHER" id="PTHR30543">
    <property type="entry name" value="CHROMATE REDUCTASE"/>
    <property type="match status" value="1"/>
</dbReference>
<sequence length="185" mass="20487">MVKVLCVVGSIRKDSINRELAIGLSKLFSADYEISFADIKDLPLYNQDYDDNLPAAVVAFKAQAAEADAVLFVTPEYNRSMPGVLKNALDIGSRPYGTSIWDGKPAAVIGTSTGAIATALAQHHLRQVLSFLNMATMAQPEAYVRYHEGLFNAEGEIVEERTKQHLQNWVTVFEAWIQKELAEKK</sequence>
<comment type="caution">
    <text evidence="4">The sequence shown here is derived from an EMBL/GenBank/DDBJ whole genome shotgun (WGS) entry which is preliminary data.</text>
</comment>
<dbReference type="Pfam" id="PF03358">
    <property type="entry name" value="FMN_red"/>
    <property type="match status" value="1"/>
</dbReference>
<evidence type="ECO:0000259" key="3">
    <source>
        <dbReference type="Pfam" id="PF03358"/>
    </source>
</evidence>
<dbReference type="GO" id="GO:0016491">
    <property type="term" value="F:oxidoreductase activity"/>
    <property type="evidence" value="ECO:0007669"/>
    <property type="project" value="InterPro"/>
</dbReference>
<dbReference type="EMBL" id="DXHP01000192">
    <property type="protein sequence ID" value="HIW07401.1"/>
    <property type="molecule type" value="Genomic_DNA"/>
</dbReference>
<dbReference type="InterPro" id="IPR005025">
    <property type="entry name" value="FMN_Rdtase-like_dom"/>
</dbReference>
<protein>
    <submittedName>
        <fullName evidence="4">NAD(P)H-dependent oxidoreductase</fullName>
    </submittedName>
</protein>
<dbReference type="Proteomes" id="UP000823934">
    <property type="component" value="Unassembled WGS sequence"/>
</dbReference>
<keyword evidence="2" id="KW-0285">Flavoprotein</keyword>
<comment type="cofactor">
    <cofactor evidence="1">
        <name>FMN</name>
        <dbReference type="ChEBI" id="CHEBI:58210"/>
    </cofactor>
</comment>
<evidence type="ECO:0000256" key="1">
    <source>
        <dbReference type="ARBA" id="ARBA00001917"/>
    </source>
</evidence>
<reference evidence="4" key="2">
    <citation type="submission" date="2021-04" db="EMBL/GenBank/DDBJ databases">
        <authorList>
            <person name="Gilroy R."/>
        </authorList>
    </citation>
    <scope>NUCLEOTIDE SEQUENCE</scope>
    <source>
        <strain evidence="4">CHK160-9182</strain>
    </source>
</reference>
<gene>
    <name evidence="4" type="ORF">H9889_08795</name>
</gene>
<evidence type="ECO:0000256" key="2">
    <source>
        <dbReference type="ARBA" id="ARBA00022643"/>
    </source>
</evidence>